<dbReference type="GO" id="GO:0016853">
    <property type="term" value="F:isomerase activity"/>
    <property type="evidence" value="ECO:0007669"/>
    <property type="project" value="UniProtKB-KW"/>
</dbReference>
<comment type="similarity">
    <text evidence="3">Belongs to the NAD(P)-dependent epimerase/dehydratase family. Fucose synthase subfamily.</text>
</comment>
<gene>
    <name evidence="11" type="primary">LOC106746038</name>
</gene>
<comment type="function">
    <text evidence="1">Catalyzes the two-step NADP-dependent conversion of GDP-4-dehydro-6-deoxy-D-mannose to GDP-fucose, involving an epimerase and a reductase reaction.</text>
</comment>
<dbReference type="Pfam" id="PF01370">
    <property type="entry name" value="Epimerase"/>
    <property type="match status" value="1"/>
</dbReference>
<dbReference type="CTD" id="37638"/>
<dbReference type="OrthoDB" id="202470at2759"/>
<sequence>MKVVLVTGGTGLVGKAIQSVIASDKREDEKWIFIGSKDADLCDKGSTRRLFDEHKPTHVVHLAAMVGGLFHNMSHNLDFLLNNIHMNDNVLHTAHEHNVVKVVSCLSTCIFPDKTTYPIDETMVHNGPPHPSNYGYSYAKRLIDIANRGYHDQHGRLYTSVIPCNVFGPHDNFCPSSSHIIPGLMRKLYDLCKDGNTEDKVFTVLGSGKPLRQFIYSIDLAKLIIWVLREYNSVEPIILSVAEEEETSISKVAETLVRAFDFKGKVVYDTSAADGQYKKTASNVKLRKHLPDFQFTPFARAIKETVDWYIENYDQARN</sequence>
<feature type="domain" description="NAD-dependent epimerase/dehydratase" evidence="9">
    <location>
        <begin position="4"/>
        <end position="237"/>
    </location>
</feature>
<keyword evidence="7" id="KW-0413">Isomerase</keyword>
<evidence type="ECO:0000259" key="9">
    <source>
        <dbReference type="Pfam" id="PF01370"/>
    </source>
</evidence>
<keyword evidence="10" id="KW-1185">Reference proteome</keyword>
<keyword evidence="6" id="KW-0560">Oxidoreductase</keyword>
<protein>
    <recommendedName>
        <fullName evidence="4">GDP-L-fucose synthase</fullName>
        <ecNumber evidence="4">1.1.1.271</ecNumber>
    </recommendedName>
    <alternativeName>
        <fullName evidence="8">GDP-4-keto-6-deoxy-D-mannose-3,5-epimerase-4-reductase</fullName>
    </alternativeName>
</protein>
<name>A0A6P3XGU5_DINQU</name>
<dbReference type="CDD" id="cd05239">
    <property type="entry name" value="GDP_FS_SDR_e"/>
    <property type="match status" value="1"/>
</dbReference>
<dbReference type="PANTHER" id="PTHR43238">
    <property type="entry name" value="GDP-L-FUCOSE SYNTHASE"/>
    <property type="match status" value="1"/>
</dbReference>
<evidence type="ECO:0000313" key="10">
    <source>
        <dbReference type="Proteomes" id="UP000515204"/>
    </source>
</evidence>
<evidence type="ECO:0000256" key="8">
    <source>
        <dbReference type="ARBA" id="ARBA00032995"/>
    </source>
</evidence>
<evidence type="ECO:0000256" key="5">
    <source>
        <dbReference type="ARBA" id="ARBA00022857"/>
    </source>
</evidence>
<evidence type="ECO:0000256" key="7">
    <source>
        <dbReference type="ARBA" id="ARBA00023235"/>
    </source>
</evidence>
<keyword evidence="5" id="KW-0521">NADP</keyword>
<dbReference type="EC" id="1.1.1.271" evidence="4"/>
<dbReference type="Proteomes" id="UP000515204">
    <property type="component" value="Unplaced"/>
</dbReference>
<dbReference type="KEGG" id="dqu:106746038"/>
<dbReference type="InterPro" id="IPR001509">
    <property type="entry name" value="Epimerase_deHydtase"/>
</dbReference>
<reference evidence="11" key="1">
    <citation type="submission" date="2025-08" db="UniProtKB">
        <authorList>
            <consortium name="RefSeq"/>
        </authorList>
    </citation>
    <scope>IDENTIFICATION</scope>
</reference>
<dbReference type="InterPro" id="IPR036291">
    <property type="entry name" value="NAD(P)-bd_dom_sf"/>
</dbReference>
<evidence type="ECO:0000256" key="1">
    <source>
        <dbReference type="ARBA" id="ARBA00002870"/>
    </source>
</evidence>
<proteinExistence type="inferred from homology"/>
<dbReference type="HAMAP" id="MF_00956">
    <property type="entry name" value="GDP_fucose_synth"/>
    <property type="match status" value="1"/>
</dbReference>
<dbReference type="InterPro" id="IPR028614">
    <property type="entry name" value="GDP_fucose/colitose_synth"/>
</dbReference>
<dbReference type="AlphaFoldDB" id="A0A6P3XGU5"/>
<dbReference type="SUPFAM" id="SSF51735">
    <property type="entry name" value="NAD(P)-binding Rossmann-fold domains"/>
    <property type="match status" value="1"/>
</dbReference>
<evidence type="ECO:0000256" key="2">
    <source>
        <dbReference type="ARBA" id="ARBA00004883"/>
    </source>
</evidence>
<evidence type="ECO:0000256" key="4">
    <source>
        <dbReference type="ARBA" id="ARBA00012371"/>
    </source>
</evidence>
<dbReference type="Gene3D" id="3.90.25.10">
    <property type="entry name" value="UDP-galactose 4-epimerase, domain 1"/>
    <property type="match status" value="1"/>
</dbReference>
<dbReference type="GeneID" id="106746038"/>
<dbReference type="RefSeq" id="XP_014477655.1">
    <property type="nucleotide sequence ID" value="XM_014622169.1"/>
</dbReference>
<dbReference type="GO" id="GO:0042351">
    <property type="term" value="P:'de novo' GDP-L-fucose biosynthetic process"/>
    <property type="evidence" value="ECO:0007669"/>
    <property type="project" value="UniProtKB-UniPathway"/>
</dbReference>
<evidence type="ECO:0000256" key="6">
    <source>
        <dbReference type="ARBA" id="ARBA00023002"/>
    </source>
</evidence>
<dbReference type="UniPathway" id="UPA00128">
    <property type="reaction ID" value="UER00191"/>
</dbReference>
<accession>A0A6P3XGU5</accession>
<comment type="pathway">
    <text evidence="2">Nucleotide-sugar biosynthesis; GDP-L-fucose biosynthesis via de novo pathway; GDP-L-fucose from GDP-alpha-D-mannose: step 2/2.</text>
</comment>
<dbReference type="GO" id="GO:0050577">
    <property type="term" value="F:GDP-L-fucose synthase activity"/>
    <property type="evidence" value="ECO:0007669"/>
    <property type="project" value="UniProtKB-EC"/>
</dbReference>
<evidence type="ECO:0000313" key="11">
    <source>
        <dbReference type="RefSeq" id="XP_014477655.1"/>
    </source>
</evidence>
<dbReference type="Gene3D" id="3.40.50.720">
    <property type="entry name" value="NAD(P)-binding Rossmann-like Domain"/>
    <property type="match status" value="1"/>
</dbReference>
<organism evidence="10 11">
    <name type="scientific">Dinoponera quadriceps</name>
    <name type="common">South American ant</name>
    <dbReference type="NCBI Taxonomy" id="609295"/>
    <lineage>
        <taxon>Eukaryota</taxon>
        <taxon>Metazoa</taxon>
        <taxon>Ecdysozoa</taxon>
        <taxon>Arthropoda</taxon>
        <taxon>Hexapoda</taxon>
        <taxon>Insecta</taxon>
        <taxon>Pterygota</taxon>
        <taxon>Neoptera</taxon>
        <taxon>Endopterygota</taxon>
        <taxon>Hymenoptera</taxon>
        <taxon>Apocrita</taxon>
        <taxon>Aculeata</taxon>
        <taxon>Formicoidea</taxon>
        <taxon>Formicidae</taxon>
        <taxon>Ponerinae</taxon>
        <taxon>Ponerini</taxon>
        <taxon>Dinoponera</taxon>
    </lineage>
</organism>
<dbReference type="PANTHER" id="PTHR43238:SF1">
    <property type="entry name" value="GDP-L-FUCOSE SYNTHASE"/>
    <property type="match status" value="1"/>
</dbReference>
<evidence type="ECO:0000256" key="3">
    <source>
        <dbReference type="ARBA" id="ARBA00005959"/>
    </source>
</evidence>